<proteinExistence type="predicted"/>
<dbReference type="AlphaFoldDB" id="A0A5B8UJ10"/>
<dbReference type="KEGG" id="fgg:FSB75_08845"/>
<dbReference type="Proteomes" id="UP000321204">
    <property type="component" value="Chromosome"/>
</dbReference>
<gene>
    <name evidence="1" type="ORF">FSB75_08845</name>
</gene>
<dbReference type="EMBL" id="CP042433">
    <property type="protein sequence ID" value="QEC55995.1"/>
    <property type="molecule type" value="Genomic_DNA"/>
</dbReference>
<keyword evidence="2" id="KW-1185">Reference proteome</keyword>
<organism evidence="1 2">
    <name type="scientific">Flavisolibacter ginsenosidimutans</name>
    <dbReference type="NCBI Taxonomy" id="661481"/>
    <lineage>
        <taxon>Bacteria</taxon>
        <taxon>Pseudomonadati</taxon>
        <taxon>Bacteroidota</taxon>
        <taxon>Chitinophagia</taxon>
        <taxon>Chitinophagales</taxon>
        <taxon>Chitinophagaceae</taxon>
        <taxon>Flavisolibacter</taxon>
    </lineage>
</organism>
<reference evidence="1 2" key="1">
    <citation type="journal article" date="2015" name="Int. J. Syst. Evol. Microbiol.">
        <title>Flavisolibacter ginsenosidimutans sp. nov., with ginsenoside-converting activity isolated from soil used for cultivating ginseng.</title>
        <authorList>
            <person name="Zhao Y."/>
            <person name="Liu Q."/>
            <person name="Kang M.S."/>
            <person name="Jin F."/>
            <person name="Yu H."/>
            <person name="Im W.T."/>
        </authorList>
    </citation>
    <scope>NUCLEOTIDE SEQUENCE [LARGE SCALE GENOMIC DNA]</scope>
    <source>
        <strain evidence="1 2">Gsoil 636</strain>
    </source>
</reference>
<dbReference type="RefSeq" id="WP_146785796.1">
    <property type="nucleotide sequence ID" value="NZ_BAABIO010000001.1"/>
</dbReference>
<sequence length="283" mass="32504">MKQTATKSLGIKILFFFSSFGLFLLFFILFCSFSTSRLGDDFLKQLGITKTSADEKITDGILGGYVNVYGVKNAKNIALGNRKAIVLDLLAYTKQQVSSAAFVKKYNEMRDSYKPKETIPETPEQDRTASISRAKEAVAQSEKALNSAQPQYKKMFEESLKMAKDNLKNEEDPNNRHQVLYAKNYPSLVKTMKDSYTFALAQWEKKYPSNQLLYVKTRLQEFLDATKDVDFTAELTTKSNGKKYFVNPAYEHKDSRWKMAFRAGKEVIEPARDFVQKWMEEIK</sequence>
<evidence type="ECO:0000313" key="2">
    <source>
        <dbReference type="Proteomes" id="UP000321204"/>
    </source>
</evidence>
<dbReference type="OrthoDB" id="1409070at2"/>
<evidence type="ECO:0000313" key="1">
    <source>
        <dbReference type="EMBL" id="QEC55995.1"/>
    </source>
</evidence>
<protein>
    <submittedName>
        <fullName evidence="1">Uncharacterized protein</fullName>
    </submittedName>
</protein>
<accession>A0A5B8UJ10</accession>
<name>A0A5B8UJ10_9BACT</name>